<dbReference type="OrthoDB" id="415411at2759"/>
<dbReference type="InterPro" id="IPR017850">
    <property type="entry name" value="Alkaline_phosphatase_core_sf"/>
</dbReference>
<name>A0A7L1RU92_9PASS</name>
<organism evidence="1 2">
    <name type="scientific">Helopsaltes ochotensis</name>
    <name type="common">Middendorff's grasshopper-warbler</name>
    <dbReference type="NCBI Taxonomy" id="3150915"/>
    <lineage>
        <taxon>Eukaryota</taxon>
        <taxon>Metazoa</taxon>
        <taxon>Chordata</taxon>
        <taxon>Craniata</taxon>
        <taxon>Vertebrata</taxon>
        <taxon>Euteleostomi</taxon>
        <taxon>Archelosauria</taxon>
        <taxon>Archosauria</taxon>
        <taxon>Dinosauria</taxon>
        <taxon>Saurischia</taxon>
        <taxon>Theropoda</taxon>
        <taxon>Coelurosauria</taxon>
        <taxon>Aves</taxon>
        <taxon>Neognathae</taxon>
        <taxon>Neoaves</taxon>
        <taxon>Telluraves</taxon>
        <taxon>Australaves</taxon>
        <taxon>Passeriformes</taxon>
        <taxon>Sylvioidea</taxon>
        <taxon>Locustellidae</taxon>
        <taxon>Helopsaltes</taxon>
    </lineage>
</organism>
<dbReference type="CDD" id="cd16018">
    <property type="entry name" value="Enpp"/>
    <property type="match status" value="1"/>
</dbReference>
<reference evidence="2" key="1">
    <citation type="submission" date="2019-09" db="EMBL/GenBank/DDBJ databases">
        <title>Bird 10,000 Genomes (B10K) Project - Family phase.</title>
        <authorList>
            <person name="Zhang G."/>
        </authorList>
    </citation>
    <scope>NUCLEOTIDE SEQUENCE [LARGE SCALE GENOMIC DNA]</scope>
</reference>
<evidence type="ECO:0000313" key="2">
    <source>
        <dbReference type="Proteomes" id="UP000572057"/>
    </source>
</evidence>
<dbReference type="InterPro" id="IPR002591">
    <property type="entry name" value="Phosphodiest/P_Trfase"/>
</dbReference>
<dbReference type="PANTHER" id="PTHR10151:SF63">
    <property type="entry name" value="ECTONUCLEOTIDE PYROPHOSPHATASE_PHOSPHODIESTERASE FAMILY MEMBER 7"/>
    <property type="match status" value="1"/>
</dbReference>
<feature type="non-terminal residue" evidence="1">
    <location>
        <position position="446"/>
    </location>
</feature>
<dbReference type="Pfam" id="PF01663">
    <property type="entry name" value="Phosphodiest"/>
    <property type="match status" value="1"/>
</dbReference>
<accession>A0A7L1RU92</accession>
<dbReference type="SUPFAM" id="SSF53649">
    <property type="entry name" value="Alkaline phosphatase-like"/>
    <property type="match status" value="1"/>
</dbReference>
<dbReference type="EMBL" id="VXBM01000470">
    <property type="protein sequence ID" value="NXO39589.1"/>
    <property type="molecule type" value="Genomic_DNA"/>
</dbReference>
<sequence>LGLLFAALSSGGCLPLQQAPSRSKLLLVSFDGFRWNYDQDVDTPNLDTMAAEGVKAKYMTPAFITLTSPCHFTLLTGRYMENHGVIHNMWFDTKTGLRAPYYTTQGISSWWDNGSLPIWITAQRQASEFMECLHSQGLKTGSIHFPGTKAKYRGEEVYKKVVEPPLFNYSNETNWRQSIDTVMEWFTAENLDFITLYFGEPDSSGHKFGPESPQRKKMIEQVDRTVGYLRQRIRESGLESKLNLIITSDHGMETVIKTNEIRIGKISNFTFKDLEFELLDYGPNGLMVPKEGKLEHVYSVLKDAHPKLHVYKKEEFPKRFHYANHSRITPLLLYSDPGYVIHGRFKVQFNKGEHGFDNEAMNMKTIFRAVGPAFKKGLEVEPFESVNVYALLCELLGITPEPHDGSLEVTKPMLQQPGSGPSLHLAKKLPLVLGLAVVLGCWGGVF</sequence>
<dbReference type="Gene3D" id="3.40.720.10">
    <property type="entry name" value="Alkaline Phosphatase, subunit A"/>
    <property type="match status" value="1"/>
</dbReference>
<feature type="non-terminal residue" evidence="1">
    <location>
        <position position="1"/>
    </location>
</feature>
<keyword evidence="2" id="KW-1185">Reference proteome</keyword>
<dbReference type="AlphaFoldDB" id="A0A7L1RU92"/>
<dbReference type="Proteomes" id="UP000572057">
    <property type="component" value="Unassembled WGS sequence"/>
</dbReference>
<dbReference type="Gene3D" id="3.30.1360.180">
    <property type="match status" value="1"/>
</dbReference>
<comment type="caution">
    <text evidence="1">The sequence shown here is derived from an EMBL/GenBank/DDBJ whole genome shotgun (WGS) entry which is preliminary data.</text>
</comment>
<proteinExistence type="predicted"/>
<evidence type="ECO:0000313" key="1">
    <source>
        <dbReference type="EMBL" id="NXO39589.1"/>
    </source>
</evidence>
<gene>
    <name evidence="1" type="primary">Enpp7</name>
    <name evidence="1" type="ORF">LOCOCH_R10609</name>
</gene>
<protein>
    <submittedName>
        <fullName evidence="1">ENPP7 phosphodiesterase</fullName>
    </submittedName>
</protein>
<dbReference type="PANTHER" id="PTHR10151">
    <property type="entry name" value="ECTONUCLEOTIDE PYROPHOSPHATASE/PHOSPHODIESTERASE"/>
    <property type="match status" value="1"/>
</dbReference>